<evidence type="ECO:0000256" key="8">
    <source>
        <dbReference type="HAMAP-Rule" id="MF_01023"/>
    </source>
</evidence>
<dbReference type="Gene3D" id="3.90.1150.10">
    <property type="entry name" value="Aspartate Aminotransferase, domain 1"/>
    <property type="match status" value="1"/>
</dbReference>
<evidence type="ECO:0000256" key="2">
    <source>
        <dbReference type="ARBA" id="ARBA00005011"/>
    </source>
</evidence>
<dbReference type="SUPFAM" id="SSF53383">
    <property type="entry name" value="PLP-dependent transferases"/>
    <property type="match status" value="1"/>
</dbReference>
<evidence type="ECO:0000256" key="6">
    <source>
        <dbReference type="ARBA" id="ARBA00022898"/>
    </source>
</evidence>
<dbReference type="InterPro" id="IPR005861">
    <property type="entry name" value="HisP_aminotrans"/>
</dbReference>
<keyword evidence="4 8" id="KW-0032">Aminotransferase</keyword>
<comment type="cofactor">
    <cofactor evidence="1 8">
        <name>pyridoxal 5'-phosphate</name>
        <dbReference type="ChEBI" id="CHEBI:597326"/>
    </cofactor>
</comment>
<evidence type="ECO:0000256" key="4">
    <source>
        <dbReference type="ARBA" id="ARBA00022576"/>
    </source>
</evidence>
<keyword evidence="6 8" id="KW-0663">Pyridoxal phosphate</keyword>
<dbReference type="PANTHER" id="PTHR43643:SF3">
    <property type="entry name" value="HISTIDINOL-PHOSPHATE AMINOTRANSFERASE"/>
    <property type="match status" value="1"/>
</dbReference>
<dbReference type="Pfam" id="PF00155">
    <property type="entry name" value="Aminotran_1_2"/>
    <property type="match status" value="1"/>
</dbReference>
<keyword evidence="5 8" id="KW-0808">Transferase</keyword>
<comment type="pathway">
    <text evidence="2 8">Amino-acid biosynthesis; L-histidine biosynthesis; L-histidine from 5-phospho-alpha-D-ribose 1-diphosphate: step 7/9.</text>
</comment>
<evidence type="ECO:0000256" key="3">
    <source>
        <dbReference type="ARBA" id="ARBA00011738"/>
    </source>
</evidence>
<comment type="catalytic activity">
    <reaction evidence="7 8">
        <text>L-histidinol phosphate + 2-oxoglutarate = 3-(imidazol-4-yl)-2-oxopropyl phosphate + L-glutamate</text>
        <dbReference type="Rhea" id="RHEA:23744"/>
        <dbReference type="ChEBI" id="CHEBI:16810"/>
        <dbReference type="ChEBI" id="CHEBI:29985"/>
        <dbReference type="ChEBI" id="CHEBI:57766"/>
        <dbReference type="ChEBI" id="CHEBI:57980"/>
        <dbReference type="EC" id="2.6.1.9"/>
    </reaction>
</comment>
<dbReference type="EC" id="2.6.1.9" evidence="8"/>
<evidence type="ECO:0000313" key="10">
    <source>
        <dbReference type="EMBL" id="SHI44586.1"/>
    </source>
</evidence>
<dbReference type="GO" id="GO:0004400">
    <property type="term" value="F:histidinol-phosphate transaminase activity"/>
    <property type="evidence" value="ECO:0007669"/>
    <property type="project" value="UniProtKB-UniRule"/>
</dbReference>
<dbReference type="UniPathway" id="UPA00031">
    <property type="reaction ID" value="UER00012"/>
</dbReference>
<dbReference type="AlphaFoldDB" id="A0A1M6B795"/>
<dbReference type="PANTHER" id="PTHR43643">
    <property type="entry name" value="HISTIDINOL-PHOSPHATE AMINOTRANSFERASE 2"/>
    <property type="match status" value="1"/>
</dbReference>
<dbReference type="HAMAP" id="MF_01023">
    <property type="entry name" value="HisC_aminotrans_2"/>
    <property type="match status" value="1"/>
</dbReference>
<keyword evidence="8" id="KW-0368">Histidine biosynthesis</keyword>
<evidence type="ECO:0000259" key="9">
    <source>
        <dbReference type="Pfam" id="PF00155"/>
    </source>
</evidence>
<reference evidence="10 11" key="1">
    <citation type="submission" date="2016-11" db="EMBL/GenBank/DDBJ databases">
        <authorList>
            <person name="Jaros S."/>
            <person name="Januszkiewicz K."/>
            <person name="Wedrychowicz H."/>
        </authorList>
    </citation>
    <scope>NUCLEOTIDE SEQUENCE [LARGE SCALE GENOMIC DNA]</scope>
    <source>
        <strain evidence="10 11">DSM 6191</strain>
    </source>
</reference>
<dbReference type="EMBL" id="FQXU01000014">
    <property type="protein sequence ID" value="SHI44586.1"/>
    <property type="molecule type" value="Genomic_DNA"/>
</dbReference>
<evidence type="ECO:0000256" key="5">
    <source>
        <dbReference type="ARBA" id="ARBA00022679"/>
    </source>
</evidence>
<dbReference type="InterPro" id="IPR050106">
    <property type="entry name" value="HistidinolP_aminotransfase"/>
</dbReference>
<dbReference type="InterPro" id="IPR015422">
    <property type="entry name" value="PyrdxlP-dep_Trfase_small"/>
</dbReference>
<evidence type="ECO:0000313" key="11">
    <source>
        <dbReference type="Proteomes" id="UP000184241"/>
    </source>
</evidence>
<keyword evidence="8" id="KW-0028">Amino-acid biosynthesis</keyword>
<dbReference type="CDD" id="cd00609">
    <property type="entry name" value="AAT_like"/>
    <property type="match status" value="1"/>
</dbReference>
<sequence>MSKLWLDKIRKVDPYIPGEQPKVVNILKLNTNENPYPPAPKVIEELKNIEGSNLRLYPDPTASELVETLADYYGLEKDQVFVGNGSDDVLALSFMTFFNSDKPLLFPDITYSFYPVYGDLFNIKYDKIPLNEDLTITKEDYFRENGGIIFPNPNAPTGVGVALSFIEDILIKNRDVIVIVDEAYIDFGGESSVKLINKYDNLVVIQTYSKSRSLAGLRVGVALGSKEAISYLNDVKNSFNSYPLDYISQRLAIASLKDDEYFKDTCSKIIKTRENTIKELKELGFIIPESKANFIFITHPTIKAKDLFEALKKDGIFVRYFSSSRIDNYLRVTIGTDSEMDRFLSFLKDYIA</sequence>
<dbReference type="NCBIfam" id="TIGR01141">
    <property type="entry name" value="hisC"/>
    <property type="match status" value="1"/>
</dbReference>
<name>A0A1M6B795_9CLOT</name>
<dbReference type="InterPro" id="IPR015424">
    <property type="entry name" value="PyrdxlP-dep_Trfase"/>
</dbReference>
<evidence type="ECO:0000256" key="1">
    <source>
        <dbReference type="ARBA" id="ARBA00001933"/>
    </source>
</evidence>
<protein>
    <recommendedName>
        <fullName evidence="8">Histidinol-phosphate aminotransferase</fullName>
        <ecNumber evidence="8">2.6.1.9</ecNumber>
    </recommendedName>
    <alternativeName>
        <fullName evidence="8">Imidazole acetol-phosphate transaminase</fullName>
    </alternativeName>
</protein>
<proteinExistence type="inferred from homology"/>
<dbReference type="Proteomes" id="UP000184241">
    <property type="component" value="Unassembled WGS sequence"/>
</dbReference>
<dbReference type="PROSITE" id="PS00599">
    <property type="entry name" value="AA_TRANSFER_CLASS_2"/>
    <property type="match status" value="1"/>
</dbReference>
<dbReference type="RefSeq" id="WP_073022159.1">
    <property type="nucleotide sequence ID" value="NZ_FQXU01000014.1"/>
</dbReference>
<dbReference type="InterPro" id="IPR015421">
    <property type="entry name" value="PyrdxlP-dep_Trfase_major"/>
</dbReference>
<comment type="similarity">
    <text evidence="8">Belongs to the class-II pyridoxal-phosphate-dependent aminotransferase family. Histidinol-phosphate aminotransferase subfamily.</text>
</comment>
<gene>
    <name evidence="8" type="primary">hisC</name>
    <name evidence="10" type="ORF">SAMN02745941_03809</name>
</gene>
<evidence type="ECO:0000256" key="7">
    <source>
        <dbReference type="ARBA" id="ARBA00047481"/>
    </source>
</evidence>
<organism evidence="10 11">
    <name type="scientific">Clostridium intestinale DSM 6191</name>
    <dbReference type="NCBI Taxonomy" id="1121320"/>
    <lineage>
        <taxon>Bacteria</taxon>
        <taxon>Bacillati</taxon>
        <taxon>Bacillota</taxon>
        <taxon>Clostridia</taxon>
        <taxon>Eubacteriales</taxon>
        <taxon>Clostridiaceae</taxon>
        <taxon>Clostridium</taxon>
    </lineage>
</organism>
<dbReference type="InterPro" id="IPR004839">
    <property type="entry name" value="Aminotransferase_I/II_large"/>
</dbReference>
<comment type="subunit">
    <text evidence="3 8">Homodimer.</text>
</comment>
<feature type="domain" description="Aminotransferase class I/classII large" evidence="9">
    <location>
        <begin position="25"/>
        <end position="345"/>
    </location>
</feature>
<dbReference type="InterPro" id="IPR001917">
    <property type="entry name" value="Aminotrans_II_pyridoxalP_BS"/>
</dbReference>
<feature type="modified residue" description="N6-(pyridoxal phosphate)lysine" evidence="8">
    <location>
        <position position="210"/>
    </location>
</feature>
<dbReference type="Gene3D" id="3.40.640.10">
    <property type="entry name" value="Type I PLP-dependent aspartate aminotransferase-like (Major domain)"/>
    <property type="match status" value="1"/>
</dbReference>
<dbReference type="GO" id="GO:0000105">
    <property type="term" value="P:L-histidine biosynthetic process"/>
    <property type="evidence" value="ECO:0007669"/>
    <property type="project" value="UniProtKB-UniRule"/>
</dbReference>
<accession>A0A1M6B795</accession>
<dbReference type="GO" id="GO:0030170">
    <property type="term" value="F:pyridoxal phosphate binding"/>
    <property type="evidence" value="ECO:0007669"/>
    <property type="project" value="InterPro"/>
</dbReference>